<protein>
    <recommendedName>
        <fullName evidence="3">histidine kinase</fullName>
        <ecNumber evidence="3">2.7.13.3</ecNumber>
    </recommendedName>
</protein>
<keyword evidence="11" id="KW-1185">Reference proteome</keyword>
<dbReference type="SUPFAM" id="SSF55874">
    <property type="entry name" value="ATPase domain of HSP90 chaperone/DNA topoisomerase II/histidine kinase"/>
    <property type="match status" value="1"/>
</dbReference>
<proteinExistence type="predicted"/>
<dbReference type="STRING" id="45074.Lsan_1172"/>
<dbReference type="Gene3D" id="3.30.565.10">
    <property type="entry name" value="Histidine kinase-like ATPase, C-terminal domain"/>
    <property type="match status" value="1"/>
</dbReference>
<dbReference type="PROSITE" id="PS50924">
    <property type="entry name" value="MHYT"/>
    <property type="match status" value="1"/>
</dbReference>
<dbReference type="GO" id="GO:0004673">
    <property type="term" value="F:protein histidine kinase activity"/>
    <property type="evidence" value="ECO:0007669"/>
    <property type="project" value="UniProtKB-EC"/>
</dbReference>
<reference evidence="10 11" key="1">
    <citation type="submission" date="2015-11" db="EMBL/GenBank/DDBJ databases">
        <title>Genomic analysis of 38 Legionella species identifies large and diverse effector repertoires.</title>
        <authorList>
            <person name="Burstein D."/>
            <person name="Amaro F."/>
            <person name="Zusman T."/>
            <person name="Lifshitz Z."/>
            <person name="Cohen O."/>
            <person name="Gilbert J.A."/>
            <person name="Pupko T."/>
            <person name="Shuman H.A."/>
            <person name="Segal G."/>
        </authorList>
    </citation>
    <scope>NUCLEOTIDE SEQUENCE [LARGE SCALE GENOMIC DNA]</scope>
    <source>
        <strain evidence="10 11">SC-63-C7</strain>
    </source>
</reference>
<feature type="transmembrane region" description="Helical" evidence="7">
    <location>
        <begin position="154"/>
        <end position="178"/>
    </location>
</feature>
<evidence type="ECO:0000313" key="11">
    <source>
        <dbReference type="Proteomes" id="UP000054703"/>
    </source>
</evidence>
<dbReference type="Pfam" id="PF03707">
    <property type="entry name" value="MHYT"/>
    <property type="match status" value="2"/>
</dbReference>
<evidence type="ECO:0000259" key="9">
    <source>
        <dbReference type="PROSITE" id="PS50924"/>
    </source>
</evidence>
<dbReference type="Pfam" id="PF02518">
    <property type="entry name" value="HATPase_c"/>
    <property type="match status" value="1"/>
</dbReference>
<dbReference type="InterPro" id="IPR005330">
    <property type="entry name" value="MHYT_dom"/>
</dbReference>
<keyword evidence="4 7" id="KW-0812">Transmembrane</keyword>
<feature type="transmembrane region" description="Helical" evidence="7">
    <location>
        <begin position="20"/>
        <end position="42"/>
    </location>
</feature>
<dbReference type="OrthoDB" id="149796at2"/>
<accession>A0A0W0Z3Q0</accession>
<keyword evidence="5 7" id="KW-1133">Transmembrane helix</keyword>
<keyword evidence="10" id="KW-0808">Transferase</keyword>
<evidence type="ECO:0000256" key="6">
    <source>
        <dbReference type="ARBA" id="ARBA00023136"/>
    </source>
</evidence>
<feature type="domain" description="MHYT" evidence="9">
    <location>
        <begin position="20"/>
        <end position="217"/>
    </location>
</feature>
<feature type="transmembrane region" description="Helical" evidence="7">
    <location>
        <begin position="54"/>
        <end position="73"/>
    </location>
</feature>
<keyword evidence="6 7" id="KW-0472">Membrane</keyword>
<dbReference type="AlphaFoldDB" id="A0A0W0Z3Q0"/>
<dbReference type="GO" id="GO:0016020">
    <property type="term" value="C:membrane"/>
    <property type="evidence" value="ECO:0007669"/>
    <property type="project" value="UniProtKB-SubCell"/>
</dbReference>
<name>A0A0W0Z3Q0_9GAMM</name>
<dbReference type="EC" id="2.7.13.3" evidence="3"/>
<dbReference type="EMBL" id="LNYU01000024">
    <property type="protein sequence ID" value="KTD63739.1"/>
    <property type="molecule type" value="Genomic_DNA"/>
</dbReference>
<feature type="domain" description="Histidine kinase" evidence="8">
    <location>
        <begin position="424"/>
        <end position="535"/>
    </location>
</feature>
<sequence length="535" mass="58987">MLENYFQLTSSPANELFGNYDWRLVALSYIVAVFASYIALDFTDRLRDVGNTRFSSMLWLLGGSIAMGAGIWAMHFVGMLSFSIPGVTLRYDLFWTVISLLVAISASGFALFLLKRSILNAIHIIAGGVVLGLAIASMHYTGMEAMLISLDIRYLPNIFLISILIAIIASLAAILLAIQSSRSILRLRYRIKIISAIIMGVAISGMHYTAMAASIFTPLCEPVLNVSGGLDPALLSMAVASVTLLILCVAFFASSYKESLNQQQYERARELGMAEISSSVLHNVGNVLNSVNISADRLIETITGSPMIGIEKIAHLLNEHKEHLGEYVTQDPRGVYTLEFINQLADSYQTERTMIATELNDLKNSILLIKNIISTQQDLSRTIELSQMLSVNELLDEALLITGVNLKEIHVIKKYEKIKLGLFDKVKLLQLFVNLVQNAKNALLEAETKKKILTIKTRHMSSRTIAIEFSDTGIGIRPEHINRIFNFGFTTRENGHGFGLHTSALAIHDLGGKISVKSEGINQGATFIVELPLHV</sequence>
<dbReference type="RefSeq" id="WP_058513577.1">
    <property type="nucleotide sequence ID" value="NZ_CAAAIH010000003.1"/>
</dbReference>
<evidence type="ECO:0000256" key="2">
    <source>
        <dbReference type="ARBA" id="ARBA00004141"/>
    </source>
</evidence>
<organism evidence="10 11">
    <name type="scientific">Legionella santicrucis</name>
    <dbReference type="NCBI Taxonomy" id="45074"/>
    <lineage>
        <taxon>Bacteria</taxon>
        <taxon>Pseudomonadati</taxon>
        <taxon>Pseudomonadota</taxon>
        <taxon>Gammaproteobacteria</taxon>
        <taxon>Legionellales</taxon>
        <taxon>Legionellaceae</taxon>
        <taxon>Legionella</taxon>
    </lineage>
</organism>
<dbReference type="PROSITE" id="PS50109">
    <property type="entry name" value="HIS_KIN"/>
    <property type="match status" value="1"/>
</dbReference>
<evidence type="ECO:0000256" key="3">
    <source>
        <dbReference type="ARBA" id="ARBA00012438"/>
    </source>
</evidence>
<evidence type="ECO:0000256" key="7">
    <source>
        <dbReference type="PROSITE-ProRule" id="PRU00244"/>
    </source>
</evidence>
<keyword evidence="10" id="KW-0418">Kinase</keyword>
<dbReference type="SUPFAM" id="SSF161098">
    <property type="entry name" value="MetI-like"/>
    <property type="match status" value="1"/>
</dbReference>
<evidence type="ECO:0000313" key="10">
    <source>
        <dbReference type="EMBL" id="KTD63739.1"/>
    </source>
</evidence>
<dbReference type="InterPro" id="IPR004358">
    <property type="entry name" value="Sig_transdc_His_kin-like_C"/>
</dbReference>
<dbReference type="InterPro" id="IPR036890">
    <property type="entry name" value="HATPase_C_sf"/>
</dbReference>
<feature type="transmembrane region" description="Helical" evidence="7">
    <location>
        <begin position="121"/>
        <end position="142"/>
    </location>
</feature>
<evidence type="ECO:0000256" key="1">
    <source>
        <dbReference type="ARBA" id="ARBA00000085"/>
    </source>
</evidence>
<evidence type="ECO:0000256" key="4">
    <source>
        <dbReference type="ARBA" id="ARBA00022692"/>
    </source>
</evidence>
<comment type="caution">
    <text evidence="10">The sequence shown here is derived from an EMBL/GenBank/DDBJ whole genome shotgun (WGS) entry which is preliminary data.</text>
</comment>
<gene>
    <name evidence="10" type="ORF">Lsan_1172</name>
</gene>
<comment type="catalytic activity">
    <reaction evidence="1">
        <text>ATP + protein L-histidine = ADP + protein N-phospho-L-histidine.</text>
        <dbReference type="EC" id="2.7.13.3"/>
    </reaction>
</comment>
<dbReference type="PRINTS" id="PR00344">
    <property type="entry name" value="BCTRLSENSOR"/>
</dbReference>
<feature type="transmembrane region" description="Helical" evidence="7">
    <location>
        <begin position="93"/>
        <end position="114"/>
    </location>
</feature>
<dbReference type="PATRIC" id="fig|45074.5.peg.1249"/>
<dbReference type="InterPro" id="IPR003594">
    <property type="entry name" value="HATPase_dom"/>
</dbReference>
<comment type="subcellular location">
    <subcellularLocation>
        <location evidence="2">Membrane</location>
        <topology evidence="2">Multi-pass membrane protein</topology>
    </subcellularLocation>
</comment>
<dbReference type="InterPro" id="IPR005467">
    <property type="entry name" value="His_kinase_dom"/>
</dbReference>
<dbReference type="Proteomes" id="UP000054703">
    <property type="component" value="Unassembled WGS sequence"/>
</dbReference>
<dbReference type="PANTHER" id="PTHR35152">
    <property type="entry name" value="DOMAIN SIGNALLING PROTEIN, PUTATIVE (AFU_ORTHOLOGUE AFUA_5G11310)-RELATED"/>
    <property type="match status" value="1"/>
</dbReference>
<dbReference type="InterPro" id="IPR035906">
    <property type="entry name" value="MetI-like_sf"/>
</dbReference>
<evidence type="ECO:0000259" key="8">
    <source>
        <dbReference type="PROSITE" id="PS50109"/>
    </source>
</evidence>
<dbReference type="SMART" id="SM00387">
    <property type="entry name" value="HATPase_c"/>
    <property type="match status" value="1"/>
</dbReference>
<feature type="transmembrane region" description="Helical" evidence="7">
    <location>
        <begin position="190"/>
        <end position="213"/>
    </location>
</feature>
<evidence type="ECO:0000256" key="5">
    <source>
        <dbReference type="ARBA" id="ARBA00022989"/>
    </source>
</evidence>
<dbReference type="PANTHER" id="PTHR35152:SF1">
    <property type="entry name" value="DOMAIN SIGNALLING PROTEIN, PUTATIVE (AFU_ORTHOLOGUE AFUA_5G11310)-RELATED"/>
    <property type="match status" value="1"/>
</dbReference>
<feature type="transmembrane region" description="Helical" evidence="7">
    <location>
        <begin position="233"/>
        <end position="253"/>
    </location>
</feature>